<evidence type="ECO:0000313" key="11">
    <source>
        <dbReference type="EMBL" id="MXU64276.1"/>
    </source>
</evidence>
<evidence type="ECO:0000256" key="3">
    <source>
        <dbReference type="ARBA" id="ARBA00022490"/>
    </source>
</evidence>
<dbReference type="InterPro" id="IPR011650">
    <property type="entry name" value="Peptidase_M20_dimer"/>
</dbReference>
<dbReference type="Pfam" id="PF07687">
    <property type="entry name" value="M20_dimer"/>
    <property type="match status" value="1"/>
</dbReference>
<evidence type="ECO:0000313" key="12">
    <source>
        <dbReference type="Proteomes" id="UP000436016"/>
    </source>
</evidence>
<dbReference type="InterPro" id="IPR036264">
    <property type="entry name" value="Bact_exopeptidase_dim_dom"/>
</dbReference>
<dbReference type="Proteomes" id="UP000436016">
    <property type="component" value="Unassembled WGS sequence"/>
</dbReference>
<dbReference type="SUPFAM" id="SSF53187">
    <property type="entry name" value="Zn-dependent exopeptidases"/>
    <property type="match status" value="1"/>
</dbReference>
<evidence type="ECO:0000256" key="8">
    <source>
        <dbReference type="ARBA" id="ARBA00022833"/>
    </source>
</evidence>
<name>A0A6B0TK93_9RHOB</name>
<comment type="similarity">
    <text evidence="2">Belongs to the peptidase M20A family. ArgE subfamily.</text>
</comment>
<dbReference type="RefSeq" id="WP_160851479.1">
    <property type="nucleotide sequence ID" value="NZ_WUWG01000001.1"/>
</dbReference>
<dbReference type="Gene3D" id="3.40.630.10">
    <property type="entry name" value="Zn peptidases"/>
    <property type="match status" value="1"/>
</dbReference>
<dbReference type="Gene3D" id="3.30.70.360">
    <property type="match status" value="1"/>
</dbReference>
<dbReference type="GO" id="GO:0006526">
    <property type="term" value="P:L-arginine biosynthetic process"/>
    <property type="evidence" value="ECO:0007669"/>
    <property type="project" value="UniProtKB-KW"/>
</dbReference>
<dbReference type="InterPro" id="IPR010169">
    <property type="entry name" value="AcOrn-deacetyl"/>
</dbReference>
<comment type="cofactor">
    <cofactor evidence="1">
        <name>Zn(2+)</name>
        <dbReference type="ChEBI" id="CHEBI:29105"/>
    </cofactor>
</comment>
<feature type="domain" description="Peptidase M20 dimerisation" evidence="10">
    <location>
        <begin position="181"/>
        <end position="293"/>
    </location>
</feature>
<comment type="caution">
    <text evidence="11">The sequence shown here is derived from an EMBL/GenBank/DDBJ whole genome shotgun (WGS) entry which is preliminary data.</text>
</comment>
<accession>A0A6B0TK93</accession>
<protein>
    <submittedName>
        <fullName evidence="11">Acetylornithine deacetylase</fullName>
        <ecNumber evidence="11">3.5.1.16</ecNumber>
    </submittedName>
</protein>
<gene>
    <name evidence="11" type="primary">argE</name>
    <name evidence="11" type="ORF">GSH16_02365</name>
</gene>
<keyword evidence="6" id="KW-0479">Metal-binding</keyword>
<keyword evidence="9" id="KW-0170">Cobalt</keyword>
<dbReference type="InterPro" id="IPR001261">
    <property type="entry name" value="ArgE/DapE_CS"/>
</dbReference>
<dbReference type="InterPro" id="IPR050072">
    <property type="entry name" value="Peptidase_M20A"/>
</dbReference>
<keyword evidence="7 11" id="KW-0378">Hydrolase</keyword>
<keyword evidence="5" id="KW-0028">Amino-acid biosynthesis</keyword>
<dbReference type="Pfam" id="PF01546">
    <property type="entry name" value="Peptidase_M20"/>
    <property type="match status" value="1"/>
</dbReference>
<dbReference type="EC" id="3.5.1.16" evidence="11"/>
<keyword evidence="4" id="KW-0055">Arginine biosynthesis</keyword>
<proteinExistence type="inferred from homology"/>
<keyword evidence="12" id="KW-1185">Reference proteome</keyword>
<dbReference type="PROSITE" id="PS00759">
    <property type="entry name" value="ARGE_DAPE_CPG2_2"/>
    <property type="match status" value="1"/>
</dbReference>
<keyword evidence="8" id="KW-0862">Zinc</keyword>
<reference evidence="11 12" key="1">
    <citation type="submission" date="2019-12" db="EMBL/GenBank/DDBJ databases">
        <title>Strain KN286 was isolated from seawater, which was collected from Caroline Seamount in the tropical western Pacific.</title>
        <authorList>
            <person name="Wang Q."/>
        </authorList>
    </citation>
    <scope>NUCLEOTIDE SEQUENCE [LARGE SCALE GENOMIC DNA]</scope>
    <source>
        <strain evidence="11 12">KN286</strain>
    </source>
</reference>
<evidence type="ECO:0000259" key="10">
    <source>
        <dbReference type="Pfam" id="PF07687"/>
    </source>
</evidence>
<dbReference type="InterPro" id="IPR002933">
    <property type="entry name" value="Peptidase_M20"/>
</dbReference>
<evidence type="ECO:0000256" key="2">
    <source>
        <dbReference type="ARBA" id="ARBA00005691"/>
    </source>
</evidence>
<sequence length="394" mass="41548">MPASSAPTDPDARAAALLAHLVAFPTVSDRSNLDLIAYVEDYLASHGISATRVLDETGEKAAIYTQIGPDLPGATVLSAHSDVVPVEGQDWSSDPFTLVERDGRLYGRGACDMKGFLACVLSRVPDMAAAGLRRPIRIALSYDEEVGCLGAPPMIAHMAAALGPARAVIVGEPTEMRVVSAHKGIAEMTTHLRGYEVHSSLVHKGVSAVMEAAHLITWLEARMAALAAAPMAAGNADFDPPYSTLHVGKIHGGTAHNITARDCAFSTDIRTVPTDRIDDLLAKYRAECARVAARMQAIHPETGVSIDLHATVPGCRPEEGGAAEELARRLTGDNSRNVVSYATEAGQFQEAGFSTVVCGPGSIAQAHQPDEFITRAQMAACGAFLDRLIADHAA</sequence>
<organism evidence="11 12">
    <name type="scientific">Oceanomicrobium pacificus</name>
    <dbReference type="NCBI Taxonomy" id="2692916"/>
    <lineage>
        <taxon>Bacteria</taxon>
        <taxon>Pseudomonadati</taxon>
        <taxon>Pseudomonadota</taxon>
        <taxon>Alphaproteobacteria</taxon>
        <taxon>Rhodobacterales</taxon>
        <taxon>Paracoccaceae</taxon>
        <taxon>Oceanomicrobium</taxon>
    </lineage>
</organism>
<dbReference type="GO" id="GO:0046872">
    <property type="term" value="F:metal ion binding"/>
    <property type="evidence" value="ECO:0007669"/>
    <property type="project" value="UniProtKB-KW"/>
</dbReference>
<evidence type="ECO:0000256" key="4">
    <source>
        <dbReference type="ARBA" id="ARBA00022571"/>
    </source>
</evidence>
<evidence type="ECO:0000256" key="9">
    <source>
        <dbReference type="ARBA" id="ARBA00023285"/>
    </source>
</evidence>
<dbReference type="PANTHER" id="PTHR43808">
    <property type="entry name" value="ACETYLORNITHINE DEACETYLASE"/>
    <property type="match status" value="1"/>
</dbReference>
<dbReference type="EMBL" id="WUWG01000001">
    <property type="protein sequence ID" value="MXU64276.1"/>
    <property type="molecule type" value="Genomic_DNA"/>
</dbReference>
<dbReference type="SUPFAM" id="SSF55031">
    <property type="entry name" value="Bacterial exopeptidase dimerisation domain"/>
    <property type="match status" value="1"/>
</dbReference>
<dbReference type="CDD" id="cd03894">
    <property type="entry name" value="M20_ArgE"/>
    <property type="match status" value="1"/>
</dbReference>
<dbReference type="NCBIfam" id="NF005710">
    <property type="entry name" value="PRK07522.1"/>
    <property type="match status" value="1"/>
</dbReference>
<evidence type="ECO:0000256" key="5">
    <source>
        <dbReference type="ARBA" id="ARBA00022605"/>
    </source>
</evidence>
<dbReference type="PANTHER" id="PTHR43808:SF31">
    <property type="entry name" value="N-ACETYL-L-CITRULLINE DEACETYLASE"/>
    <property type="match status" value="1"/>
</dbReference>
<keyword evidence="3" id="KW-0963">Cytoplasm</keyword>
<evidence type="ECO:0000256" key="6">
    <source>
        <dbReference type="ARBA" id="ARBA00022723"/>
    </source>
</evidence>
<dbReference type="NCBIfam" id="TIGR01892">
    <property type="entry name" value="AcOrn-deacetyl"/>
    <property type="match status" value="1"/>
</dbReference>
<evidence type="ECO:0000256" key="7">
    <source>
        <dbReference type="ARBA" id="ARBA00022801"/>
    </source>
</evidence>
<dbReference type="GO" id="GO:0008777">
    <property type="term" value="F:acetylornithine deacetylase activity"/>
    <property type="evidence" value="ECO:0007669"/>
    <property type="project" value="UniProtKB-EC"/>
</dbReference>
<evidence type="ECO:0000256" key="1">
    <source>
        <dbReference type="ARBA" id="ARBA00001947"/>
    </source>
</evidence>
<dbReference type="AlphaFoldDB" id="A0A6B0TK93"/>